<protein>
    <submittedName>
        <fullName evidence="7">RNA polymerase sigma factor</fullName>
    </submittedName>
</protein>
<name>A0A9X2DTU5_9BACI</name>
<dbReference type="InterPro" id="IPR013325">
    <property type="entry name" value="RNA_pol_sigma_r2"/>
</dbReference>
<keyword evidence="8" id="KW-1185">Reference proteome</keyword>
<accession>A0A9X2DTU5</accession>
<dbReference type="InterPro" id="IPR013324">
    <property type="entry name" value="RNA_pol_sigma_r3/r4-like"/>
</dbReference>
<dbReference type="PANTHER" id="PTHR43133:SF60">
    <property type="entry name" value="RNA POLYMERASE SIGMA FACTOR SIGV"/>
    <property type="match status" value="1"/>
</dbReference>
<dbReference type="SUPFAM" id="SSF88946">
    <property type="entry name" value="Sigma2 domain of RNA polymerase sigma factors"/>
    <property type="match status" value="1"/>
</dbReference>
<dbReference type="InterPro" id="IPR014284">
    <property type="entry name" value="RNA_pol_sigma-70_dom"/>
</dbReference>
<comment type="caution">
    <text evidence="7">The sequence shown here is derived from an EMBL/GenBank/DDBJ whole genome shotgun (WGS) entry which is preliminary data.</text>
</comment>
<feature type="domain" description="RNA polymerase sigma-70 region 2" evidence="5">
    <location>
        <begin position="2"/>
        <end position="65"/>
    </location>
</feature>
<reference evidence="7" key="1">
    <citation type="submission" date="2022-05" db="EMBL/GenBank/DDBJ databases">
        <title>Comparative Genomics of Spacecraft Associated Microbes.</title>
        <authorList>
            <person name="Tran M.T."/>
            <person name="Wright A."/>
            <person name="Seuylemezian A."/>
            <person name="Eisen J."/>
            <person name="Coil D."/>
        </authorList>
    </citation>
    <scope>NUCLEOTIDE SEQUENCE</scope>
    <source>
        <strain evidence="7">214.1.1</strain>
    </source>
</reference>
<evidence type="ECO:0000259" key="5">
    <source>
        <dbReference type="Pfam" id="PF04542"/>
    </source>
</evidence>
<dbReference type="InterPro" id="IPR039425">
    <property type="entry name" value="RNA_pol_sigma-70-like"/>
</dbReference>
<sequence>MQNKENVYRLAYSYVQNSEDALDVVQDSIQKALATNNLKDSGALKSWFYRIVVNTSLDFLRRRKKVKVVDDHTLQRHSAGREDHYKDFDLYEALNKLSPDYRTVIVLRFLEDLKIEEVAEVLDLNVNTVKTRIYRALKILRIQLENIEGVNQNG</sequence>
<dbReference type="PANTHER" id="PTHR43133">
    <property type="entry name" value="RNA POLYMERASE ECF-TYPE SIGMA FACTO"/>
    <property type="match status" value="1"/>
</dbReference>
<evidence type="ECO:0000256" key="2">
    <source>
        <dbReference type="ARBA" id="ARBA00023015"/>
    </source>
</evidence>
<evidence type="ECO:0000313" key="7">
    <source>
        <dbReference type="EMBL" id="MCM3716551.1"/>
    </source>
</evidence>
<dbReference type="InterPro" id="IPR007627">
    <property type="entry name" value="RNA_pol_sigma70_r2"/>
</dbReference>
<evidence type="ECO:0000259" key="6">
    <source>
        <dbReference type="Pfam" id="PF08281"/>
    </source>
</evidence>
<dbReference type="Gene3D" id="1.10.10.10">
    <property type="entry name" value="Winged helix-like DNA-binding domain superfamily/Winged helix DNA-binding domain"/>
    <property type="match status" value="1"/>
</dbReference>
<proteinExistence type="inferred from homology"/>
<dbReference type="EMBL" id="JAMBOL010000043">
    <property type="protein sequence ID" value="MCM3716551.1"/>
    <property type="molecule type" value="Genomic_DNA"/>
</dbReference>
<feature type="domain" description="RNA polymerase sigma factor 70 region 4 type 2" evidence="6">
    <location>
        <begin position="89"/>
        <end position="139"/>
    </location>
</feature>
<evidence type="ECO:0000256" key="4">
    <source>
        <dbReference type="ARBA" id="ARBA00023163"/>
    </source>
</evidence>
<dbReference type="GO" id="GO:0016987">
    <property type="term" value="F:sigma factor activity"/>
    <property type="evidence" value="ECO:0007669"/>
    <property type="project" value="UniProtKB-KW"/>
</dbReference>
<dbReference type="InterPro" id="IPR036388">
    <property type="entry name" value="WH-like_DNA-bd_sf"/>
</dbReference>
<dbReference type="NCBIfam" id="TIGR02937">
    <property type="entry name" value="sigma70-ECF"/>
    <property type="match status" value="1"/>
</dbReference>
<evidence type="ECO:0000256" key="3">
    <source>
        <dbReference type="ARBA" id="ARBA00023082"/>
    </source>
</evidence>
<dbReference type="AlphaFoldDB" id="A0A9X2DTU5"/>
<dbReference type="Proteomes" id="UP001139179">
    <property type="component" value="Unassembled WGS sequence"/>
</dbReference>
<keyword evidence="3" id="KW-0731">Sigma factor</keyword>
<dbReference type="SUPFAM" id="SSF88659">
    <property type="entry name" value="Sigma3 and sigma4 domains of RNA polymerase sigma factors"/>
    <property type="match status" value="1"/>
</dbReference>
<dbReference type="InterPro" id="IPR013249">
    <property type="entry name" value="RNA_pol_sigma70_r4_t2"/>
</dbReference>
<keyword evidence="2" id="KW-0805">Transcription regulation</keyword>
<comment type="similarity">
    <text evidence="1">Belongs to the sigma-70 factor family. ECF subfamily.</text>
</comment>
<gene>
    <name evidence="7" type="ORF">M3202_21125</name>
</gene>
<organism evidence="7 8">
    <name type="scientific">Halalkalibacter oceani</name>
    <dbReference type="NCBI Taxonomy" id="1653776"/>
    <lineage>
        <taxon>Bacteria</taxon>
        <taxon>Bacillati</taxon>
        <taxon>Bacillota</taxon>
        <taxon>Bacilli</taxon>
        <taxon>Bacillales</taxon>
        <taxon>Bacillaceae</taxon>
        <taxon>Halalkalibacter</taxon>
    </lineage>
</organism>
<dbReference type="CDD" id="cd06171">
    <property type="entry name" value="Sigma70_r4"/>
    <property type="match status" value="1"/>
</dbReference>
<dbReference type="GO" id="GO:0006352">
    <property type="term" value="P:DNA-templated transcription initiation"/>
    <property type="evidence" value="ECO:0007669"/>
    <property type="project" value="InterPro"/>
</dbReference>
<dbReference type="GO" id="GO:0003677">
    <property type="term" value="F:DNA binding"/>
    <property type="evidence" value="ECO:0007669"/>
    <property type="project" value="InterPro"/>
</dbReference>
<evidence type="ECO:0000313" key="8">
    <source>
        <dbReference type="Proteomes" id="UP001139179"/>
    </source>
</evidence>
<dbReference type="Pfam" id="PF04542">
    <property type="entry name" value="Sigma70_r2"/>
    <property type="match status" value="1"/>
</dbReference>
<dbReference type="Gene3D" id="1.10.1740.10">
    <property type="match status" value="1"/>
</dbReference>
<keyword evidence="4" id="KW-0804">Transcription</keyword>
<evidence type="ECO:0000256" key="1">
    <source>
        <dbReference type="ARBA" id="ARBA00010641"/>
    </source>
</evidence>
<dbReference type="Pfam" id="PF08281">
    <property type="entry name" value="Sigma70_r4_2"/>
    <property type="match status" value="1"/>
</dbReference>